<keyword evidence="7 8" id="KW-0802">TPR repeat</keyword>
<dbReference type="PANTHER" id="PTHR44835:SF1">
    <property type="entry name" value="PROTEIN O-GLCNAC TRANSFERASE"/>
    <property type="match status" value="1"/>
</dbReference>
<dbReference type="Gene3D" id="3.40.50.2000">
    <property type="entry name" value="Glycogen Phosphorylase B"/>
    <property type="match status" value="1"/>
</dbReference>
<name>A0A5P9NHY1_9GAMM</name>
<evidence type="ECO:0000256" key="5">
    <source>
        <dbReference type="ARBA" id="ARBA00022679"/>
    </source>
</evidence>
<organism evidence="10 11">
    <name type="scientific">Halioglobus maricola</name>
    <dbReference type="NCBI Taxonomy" id="2601894"/>
    <lineage>
        <taxon>Bacteria</taxon>
        <taxon>Pseudomonadati</taxon>
        <taxon>Pseudomonadota</taxon>
        <taxon>Gammaproteobacteria</taxon>
        <taxon>Cellvibrionales</taxon>
        <taxon>Halieaceae</taxon>
        <taxon>Halioglobus</taxon>
    </lineage>
</organism>
<dbReference type="PROSITE" id="PS50005">
    <property type="entry name" value="TPR"/>
    <property type="match status" value="1"/>
</dbReference>
<sequence>MAPSRNAPCPCGSGKKYKRCCLASGEYENGSGGQPAGNDVVEMAKTALNLGDTARAARALEPLLDKTKASPEVLVLGASVAMRTNEYSRACELMERAVAARPNDANYLYNYGTALSIGGRKTEAVDAFKRALKFNPDMVIVYPNMGHSLRDLGRSEEAMACYTKVFGMRNIDLATMSQILVSMHLFSRTEHARLFDMHTQLAQAIAKANPPMNVTRVPGQEKKIRIAYLSPRFSREIVGYFFKPLFDHHNRDRFEIYLYNITPRTDDLTEYLKERADNWQEVGKLSDRQVAEHIAADGIDVLVDLAGHAPENRIGVMARKPAPVQISMLDYFDTTGLATMDYYVTDGFSSPEDSPQQFTEKLLYLDQPRLVYEAPEYAPEPCFNTSPDNPIVFGSFNRHHKLVPHVIETWSALLNAVADSRLVLKGKAFGEEDSQAVFLKRFATHGIGPERIEFRGVSPHAEMFSEYGDIDLALDTFPYNGGLTTCEALWMGTPVLTLLGERIISRQTAGMLASLGLEGFTAKDEADFVRLGQHWSTHRAELLELRQGLRARMAASPLTDAASYTAAFERELERIIS</sequence>
<dbReference type="InterPro" id="IPR029489">
    <property type="entry name" value="OGT/SEC/SPY_C"/>
</dbReference>
<dbReference type="SMART" id="SM00028">
    <property type="entry name" value="TPR"/>
    <property type="match status" value="3"/>
</dbReference>
<keyword evidence="4" id="KW-0328">Glycosyltransferase</keyword>
<feature type="domain" description="O-GlcNAc transferase C-terminal" evidence="9">
    <location>
        <begin position="387"/>
        <end position="566"/>
    </location>
</feature>
<dbReference type="Gene3D" id="3.40.50.11380">
    <property type="match status" value="1"/>
</dbReference>
<dbReference type="SUPFAM" id="SSF48452">
    <property type="entry name" value="TPR-like"/>
    <property type="match status" value="2"/>
</dbReference>
<keyword evidence="5" id="KW-0808">Transferase</keyword>
<evidence type="ECO:0000256" key="2">
    <source>
        <dbReference type="ARBA" id="ARBA00005386"/>
    </source>
</evidence>
<evidence type="ECO:0000256" key="7">
    <source>
        <dbReference type="ARBA" id="ARBA00022803"/>
    </source>
</evidence>
<dbReference type="Pfam" id="PF13181">
    <property type="entry name" value="TPR_8"/>
    <property type="match status" value="1"/>
</dbReference>
<dbReference type="OrthoDB" id="255821at2"/>
<dbReference type="Gene3D" id="3.10.450.50">
    <property type="match status" value="1"/>
</dbReference>
<dbReference type="InterPro" id="IPR019734">
    <property type="entry name" value="TPR_rpt"/>
</dbReference>
<comment type="pathway">
    <text evidence="1">Protein modification; protein glycosylation.</text>
</comment>
<evidence type="ECO:0000256" key="4">
    <source>
        <dbReference type="ARBA" id="ARBA00022676"/>
    </source>
</evidence>
<dbReference type="AlphaFoldDB" id="A0A5P9NHY1"/>
<evidence type="ECO:0000256" key="3">
    <source>
        <dbReference type="ARBA" id="ARBA00011970"/>
    </source>
</evidence>
<reference evidence="10 11" key="1">
    <citation type="submission" date="2019-02" db="EMBL/GenBank/DDBJ databases">
        <authorList>
            <person name="Li S.-H."/>
        </authorList>
    </citation>
    <scope>NUCLEOTIDE SEQUENCE [LARGE SCALE GENOMIC DNA]</scope>
    <source>
        <strain evidence="10 11">IMCC14385</strain>
    </source>
</reference>
<evidence type="ECO:0000259" key="9">
    <source>
        <dbReference type="Pfam" id="PF13844"/>
    </source>
</evidence>
<proteinExistence type="inferred from homology"/>
<comment type="similarity">
    <text evidence="2">Belongs to the glycosyltransferase 41 family. O-GlcNAc transferase subfamily.</text>
</comment>
<dbReference type="Proteomes" id="UP000326287">
    <property type="component" value="Chromosome"/>
</dbReference>
<keyword evidence="6" id="KW-0677">Repeat</keyword>
<evidence type="ECO:0000256" key="6">
    <source>
        <dbReference type="ARBA" id="ARBA00022737"/>
    </source>
</evidence>
<evidence type="ECO:0000256" key="1">
    <source>
        <dbReference type="ARBA" id="ARBA00004922"/>
    </source>
</evidence>
<dbReference type="Gene3D" id="1.25.40.10">
    <property type="entry name" value="Tetratricopeptide repeat domain"/>
    <property type="match status" value="1"/>
</dbReference>
<evidence type="ECO:0000313" key="10">
    <source>
        <dbReference type="EMBL" id="QFU74804.1"/>
    </source>
</evidence>
<dbReference type="Pfam" id="PF02810">
    <property type="entry name" value="SEC-C"/>
    <property type="match status" value="1"/>
</dbReference>
<evidence type="ECO:0000313" key="11">
    <source>
        <dbReference type="Proteomes" id="UP000326287"/>
    </source>
</evidence>
<feature type="domain" description="O-GlcNAc transferase C-terminal" evidence="9">
    <location>
        <begin position="216"/>
        <end position="367"/>
    </location>
</feature>
<accession>A0A5P9NHY1</accession>
<dbReference type="InterPro" id="IPR011990">
    <property type="entry name" value="TPR-like_helical_dom_sf"/>
</dbReference>
<dbReference type="InterPro" id="IPR051939">
    <property type="entry name" value="Glycosyltr_41/O-GlcNAc_trsf"/>
</dbReference>
<feature type="repeat" description="TPR" evidence="8">
    <location>
        <begin position="105"/>
        <end position="138"/>
    </location>
</feature>
<dbReference type="InterPro" id="IPR004027">
    <property type="entry name" value="SEC_C_motif"/>
</dbReference>
<dbReference type="SUPFAM" id="SSF103642">
    <property type="entry name" value="Sec-C motif"/>
    <property type="match status" value="1"/>
</dbReference>
<dbReference type="GO" id="GO:0097363">
    <property type="term" value="F:protein O-acetylglucosaminyltransferase activity"/>
    <property type="evidence" value="ECO:0007669"/>
    <property type="project" value="UniProtKB-EC"/>
</dbReference>
<keyword evidence="11" id="KW-1185">Reference proteome</keyword>
<dbReference type="RefSeq" id="WP_152660912.1">
    <property type="nucleotide sequence ID" value="NZ_CP036422.1"/>
</dbReference>
<evidence type="ECO:0000256" key="8">
    <source>
        <dbReference type="PROSITE-ProRule" id="PRU00339"/>
    </source>
</evidence>
<dbReference type="Pfam" id="PF13432">
    <property type="entry name" value="TPR_16"/>
    <property type="match status" value="1"/>
</dbReference>
<gene>
    <name evidence="10" type="ORF">EY643_03590</name>
</gene>
<dbReference type="KEGG" id="halc:EY643_03590"/>
<dbReference type="Pfam" id="PF13844">
    <property type="entry name" value="Glyco_transf_41"/>
    <property type="match status" value="2"/>
</dbReference>
<dbReference type="PANTHER" id="PTHR44835">
    <property type="entry name" value="UDP-N-ACETYLGLUCOSAMINE--PEPTIDE N-ACETYLGLUCOSAMINYLTRANSFERASE SPINDLY-RELATED"/>
    <property type="match status" value="1"/>
</dbReference>
<protein>
    <recommendedName>
        <fullName evidence="3">protein O-GlcNAc transferase</fullName>
        <ecNumber evidence="3">2.4.1.255</ecNumber>
    </recommendedName>
</protein>
<dbReference type="EMBL" id="CP036422">
    <property type="protein sequence ID" value="QFU74804.1"/>
    <property type="molecule type" value="Genomic_DNA"/>
</dbReference>
<dbReference type="EC" id="2.4.1.255" evidence="3"/>